<comment type="caution">
    <text evidence="4">The sequence shown here is derived from an EMBL/GenBank/DDBJ whole genome shotgun (WGS) entry which is preliminary data.</text>
</comment>
<evidence type="ECO:0008006" key="5">
    <source>
        <dbReference type="Google" id="ProtNLM"/>
    </source>
</evidence>
<dbReference type="Pfam" id="PF00926">
    <property type="entry name" value="DHBP_synthase"/>
    <property type="match status" value="1"/>
</dbReference>
<dbReference type="EMBL" id="BARS01022184">
    <property type="protein sequence ID" value="GAG12054.1"/>
    <property type="molecule type" value="Genomic_DNA"/>
</dbReference>
<dbReference type="AlphaFoldDB" id="X0V1T7"/>
<dbReference type="NCBIfam" id="TIGR00506">
    <property type="entry name" value="ribB"/>
    <property type="match status" value="1"/>
</dbReference>
<dbReference type="InterPro" id="IPR017945">
    <property type="entry name" value="DHBP_synth_RibB-like_a/b_dom"/>
</dbReference>
<proteinExistence type="predicted"/>
<gene>
    <name evidence="4" type="ORF">S01H1_35495</name>
</gene>
<reference evidence="4" key="1">
    <citation type="journal article" date="2014" name="Front. Microbiol.">
        <title>High frequency of phylogenetically diverse reductive dehalogenase-homologous genes in deep subseafloor sedimentary metagenomes.</title>
        <authorList>
            <person name="Kawai M."/>
            <person name="Futagami T."/>
            <person name="Toyoda A."/>
            <person name="Takaki Y."/>
            <person name="Nishi S."/>
            <person name="Hori S."/>
            <person name="Arai W."/>
            <person name="Tsubouchi T."/>
            <person name="Morono Y."/>
            <person name="Uchiyama I."/>
            <person name="Ito T."/>
            <person name="Fujiyama A."/>
            <person name="Inagaki F."/>
            <person name="Takami H."/>
        </authorList>
    </citation>
    <scope>NUCLEOTIDE SEQUENCE</scope>
    <source>
        <strain evidence="4">Expedition CK06-06</strain>
    </source>
</reference>
<keyword evidence="2" id="KW-0686">Riboflavin biosynthesis</keyword>
<dbReference type="GO" id="GO:0009231">
    <property type="term" value="P:riboflavin biosynthetic process"/>
    <property type="evidence" value="ECO:0007669"/>
    <property type="project" value="UniProtKB-UniPathway"/>
</dbReference>
<evidence type="ECO:0000256" key="1">
    <source>
        <dbReference type="ARBA" id="ARBA00005104"/>
    </source>
</evidence>
<dbReference type="PANTHER" id="PTHR21327">
    <property type="entry name" value="GTP CYCLOHYDROLASE II-RELATED"/>
    <property type="match status" value="1"/>
</dbReference>
<feature type="non-terminal residue" evidence="4">
    <location>
        <position position="169"/>
    </location>
</feature>
<evidence type="ECO:0000256" key="3">
    <source>
        <dbReference type="ARBA" id="ARBA00022723"/>
    </source>
</evidence>
<name>X0V1T7_9ZZZZ</name>
<dbReference type="UniPathway" id="UPA00275"/>
<dbReference type="GO" id="GO:0046872">
    <property type="term" value="F:metal ion binding"/>
    <property type="evidence" value="ECO:0007669"/>
    <property type="project" value="UniProtKB-KW"/>
</dbReference>
<dbReference type="SUPFAM" id="SSF55821">
    <property type="entry name" value="YrdC/RibB"/>
    <property type="match status" value="1"/>
</dbReference>
<comment type="pathway">
    <text evidence="1">Cofactor biosynthesis; riboflavin biosynthesis.</text>
</comment>
<organism evidence="4">
    <name type="scientific">marine sediment metagenome</name>
    <dbReference type="NCBI Taxonomy" id="412755"/>
    <lineage>
        <taxon>unclassified sequences</taxon>
        <taxon>metagenomes</taxon>
        <taxon>ecological metagenomes</taxon>
    </lineage>
</organism>
<keyword evidence="3" id="KW-0479">Metal-binding</keyword>
<dbReference type="GO" id="GO:0003935">
    <property type="term" value="F:GTP cyclohydrolase II activity"/>
    <property type="evidence" value="ECO:0007669"/>
    <property type="project" value="TreeGrafter"/>
</dbReference>
<dbReference type="InterPro" id="IPR000422">
    <property type="entry name" value="DHBP_synthase_RibB"/>
</dbReference>
<evidence type="ECO:0000256" key="2">
    <source>
        <dbReference type="ARBA" id="ARBA00022619"/>
    </source>
</evidence>
<dbReference type="GO" id="GO:0008686">
    <property type="term" value="F:3,4-dihydroxy-2-butanone-4-phosphate synthase activity"/>
    <property type="evidence" value="ECO:0007669"/>
    <property type="project" value="InterPro"/>
</dbReference>
<dbReference type="Gene3D" id="3.90.870.10">
    <property type="entry name" value="DHBP synthase"/>
    <property type="match status" value="1"/>
</dbReference>
<protein>
    <recommendedName>
        <fullName evidence="5">3,4-dihydroxy-2-butanone 4-phosphate synthase</fullName>
    </recommendedName>
</protein>
<sequence length="169" mass="18120">MSWATIPQATEAIKNGRMIIVVDSPGRENEGDLLMAAERVTPNDINFMAKHGRGLICAPVIGRRLDELNIFSMVDADGELREAAFTVSVDAAKGTTTGISAYDRALTIKTIINSGTKPADLARPGHVFPLRYKEGGVLVRAGHTEAAVDLAKMAGLYPASVICEIMHED</sequence>
<evidence type="ECO:0000313" key="4">
    <source>
        <dbReference type="EMBL" id="GAG12054.1"/>
    </source>
</evidence>
<accession>X0V1T7</accession>
<dbReference type="PANTHER" id="PTHR21327:SF18">
    <property type="entry name" value="3,4-DIHYDROXY-2-BUTANONE 4-PHOSPHATE SYNTHASE"/>
    <property type="match status" value="1"/>
</dbReference>
<dbReference type="GO" id="GO:0005829">
    <property type="term" value="C:cytosol"/>
    <property type="evidence" value="ECO:0007669"/>
    <property type="project" value="TreeGrafter"/>
</dbReference>